<dbReference type="RefSeq" id="WP_348954531.1">
    <property type="nucleotide sequence ID" value="NZ_JBDZYD010000012.1"/>
</dbReference>
<feature type="compositionally biased region" description="Basic and acidic residues" evidence="1">
    <location>
        <begin position="1"/>
        <end position="18"/>
    </location>
</feature>
<dbReference type="SUPFAM" id="SSF51735">
    <property type="entry name" value="NAD(P)-binding Rossmann-fold domains"/>
    <property type="match status" value="1"/>
</dbReference>
<name>A0ABV0LPS3_9PSEU</name>
<dbReference type="PANTHER" id="PTHR43245:SF13">
    <property type="entry name" value="UDP-D-APIOSE_UDP-D-XYLOSE SYNTHASE 2"/>
    <property type="match status" value="1"/>
</dbReference>
<feature type="domain" description="NAD-dependent epimerase/dehydratase" evidence="2">
    <location>
        <begin position="53"/>
        <end position="285"/>
    </location>
</feature>
<dbReference type="Proteomes" id="UP001440984">
    <property type="component" value="Unassembled WGS sequence"/>
</dbReference>
<feature type="compositionally biased region" description="Low complexity" evidence="1">
    <location>
        <begin position="24"/>
        <end position="33"/>
    </location>
</feature>
<proteinExistence type="predicted"/>
<organism evidence="3 4">
    <name type="scientific">Amycolatopsis melonis</name>
    <dbReference type="NCBI Taxonomy" id="3156488"/>
    <lineage>
        <taxon>Bacteria</taxon>
        <taxon>Bacillati</taxon>
        <taxon>Actinomycetota</taxon>
        <taxon>Actinomycetes</taxon>
        <taxon>Pseudonocardiales</taxon>
        <taxon>Pseudonocardiaceae</taxon>
        <taxon>Amycolatopsis</taxon>
    </lineage>
</organism>
<dbReference type="Pfam" id="PF01370">
    <property type="entry name" value="Epimerase"/>
    <property type="match status" value="1"/>
</dbReference>
<evidence type="ECO:0000259" key="2">
    <source>
        <dbReference type="Pfam" id="PF01370"/>
    </source>
</evidence>
<dbReference type="InterPro" id="IPR001509">
    <property type="entry name" value="Epimerase_deHydtase"/>
</dbReference>
<dbReference type="InterPro" id="IPR036291">
    <property type="entry name" value="NAD(P)-bd_dom_sf"/>
</dbReference>
<reference evidence="3 4" key="1">
    <citation type="submission" date="2024-05" db="EMBL/GenBank/DDBJ databases">
        <authorList>
            <person name="Zhao H."/>
            <person name="Xu Y."/>
            <person name="Lin S."/>
            <person name="Spain J.C."/>
            <person name="Zhou N.-Y."/>
        </authorList>
    </citation>
    <scope>NUCLEOTIDE SEQUENCE [LARGE SCALE GENOMIC DNA]</scope>
    <source>
        <strain evidence="3 4">NEAU-NG30</strain>
    </source>
</reference>
<evidence type="ECO:0000313" key="4">
    <source>
        <dbReference type="Proteomes" id="UP001440984"/>
    </source>
</evidence>
<gene>
    <name evidence="3" type="ORF">ABJI51_30695</name>
</gene>
<comment type="caution">
    <text evidence="3">The sequence shown here is derived from an EMBL/GenBank/DDBJ whole genome shotgun (WGS) entry which is preliminary data.</text>
</comment>
<dbReference type="EMBL" id="JBDZYD010000012">
    <property type="protein sequence ID" value="MEQ0563468.1"/>
    <property type="molecule type" value="Genomic_DNA"/>
</dbReference>
<accession>A0ABV0LPS3</accession>
<dbReference type="InterPro" id="IPR050177">
    <property type="entry name" value="Lipid_A_modif_metabolic_enz"/>
</dbReference>
<keyword evidence="4" id="KW-1185">Reference proteome</keyword>
<dbReference type="Gene3D" id="3.40.50.720">
    <property type="entry name" value="NAD(P)-binding Rossmann-like Domain"/>
    <property type="match status" value="1"/>
</dbReference>
<evidence type="ECO:0000256" key="1">
    <source>
        <dbReference type="SAM" id="MobiDB-lite"/>
    </source>
</evidence>
<dbReference type="PANTHER" id="PTHR43245">
    <property type="entry name" value="BIFUNCTIONAL POLYMYXIN RESISTANCE PROTEIN ARNA"/>
    <property type="match status" value="1"/>
</dbReference>
<sequence length="383" mass="41703">MRFPDRRADFRPGTESARKGGHSGPNRRVGRRPVPFTLASGAEGGKFSVGSPILVTGVAGFLGSHVADELLAAGHEVRGIDNMIDGFKENVPDGVVFREADCRDIAAHLDLLAGVEVIFHCAAAPYEGLSVFSPHFVHEHTAGATVAMLSAAVRSGVGRFVHCSSMSRYGALEPPFTEDMTPKPLTPYGIAKYSADLQVEAISRVHGMEYNIAVPHNIIGPRQRFDDPYRNVAAIMINRVLRGRQPVIYGDGSQQRCFSFVSDVVSCLTRLGTDPDVTGEIVNVGPDEGTVTILELAETICALAGVPCDPIFVPDRPLEVRHAMCSSDKARRLLGYRTEVGLCEGLTQMIDWISARGPREFDYNLDLEIVSERTPRTWTGRLM</sequence>
<feature type="region of interest" description="Disordered" evidence="1">
    <location>
        <begin position="1"/>
        <end position="33"/>
    </location>
</feature>
<protein>
    <submittedName>
        <fullName evidence="3">NAD-dependent epimerase/dehydratase family protein</fullName>
    </submittedName>
</protein>
<evidence type="ECO:0000313" key="3">
    <source>
        <dbReference type="EMBL" id="MEQ0563468.1"/>
    </source>
</evidence>